<dbReference type="STRING" id="56723.ENSLBEP00000019698"/>
<feature type="region of interest" description="Disordered" evidence="1">
    <location>
        <begin position="215"/>
        <end position="275"/>
    </location>
</feature>
<evidence type="ECO:0000313" key="3">
    <source>
        <dbReference type="Ensembl" id="ENSLBEP00000019698.1"/>
    </source>
</evidence>
<dbReference type="GeneTree" id="ENSGT00940000179366"/>
<feature type="transmembrane region" description="Helical" evidence="2">
    <location>
        <begin position="92"/>
        <end position="114"/>
    </location>
</feature>
<dbReference type="AlphaFoldDB" id="A0A3Q3FKY9"/>
<dbReference type="Ensembl" id="ENSLBET00000020768.1">
    <property type="protein sequence ID" value="ENSLBEP00000019698.1"/>
    <property type="gene ID" value="ENSLBEG00000015141.1"/>
</dbReference>
<sequence length="275" mass="30129">MNLKYNLFFHIHVSVPLVPQPFLPFSTTSNFIKRFSSSSSSSPLLYPLPFYISPTSYLPIYKFARYLFPLPCRSSRAGFRDTGLPPTLLPSITYAVIGSAVIFVLVVALLALVLHHQRKRSVLLPRGVRGSSHHHHHHQPLLLSRLVILDRGHVHAGSPRLSHDSPSTAGQYSSTSQALQLLSGTLYPSGLPSMDSPPSYSQAVLDVSRPPWFDLPPPPYLPDGELPSEGELPQYEDPPEPLSHPAAHPSAPSTTRTVASGAQQSASPREESDQL</sequence>
<keyword evidence="2" id="KW-0472">Membrane</keyword>
<evidence type="ECO:0000256" key="2">
    <source>
        <dbReference type="SAM" id="Phobius"/>
    </source>
</evidence>
<evidence type="ECO:0000256" key="1">
    <source>
        <dbReference type="SAM" id="MobiDB-lite"/>
    </source>
</evidence>
<feature type="compositionally biased region" description="Polar residues" evidence="1">
    <location>
        <begin position="254"/>
        <end position="267"/>
    </location>
</feature>
<accession>A0A3Q3FKY9</accession>
<dbReference type="Proteomes" id="UP000261660">
    <property type="component" value="Unplaced"/>
</dbReference>
<protein>
    <submittedName>
        <fullName evidence="3">Uncharacterized protein</fullName>
    </submittedName>
</protein>
<keyword evidence="2" id="KW-1133">Transmembrane helix</keyword>
<keyword evidence="2" id="KW-0812">Transmembrane</keyword>
<evidence type="ECO:0000313" key="4">
    <source>
        <dbReference type="Proteomes" id="UP000261660"/>
    </source>
</evidence>
<proteinExistence type="predicted"/>
<reference evidence="3" key="2">
    <citation type="submission" date="2025-09" db="UniProtKB">
        <authorList>
            <consortium name="Ensembl"/>
        </authorList>
    </citation>
    <scope>IDENTIFICATION</scope>
</reference>
<dbReference type="InParanoid" id="A0A3Q3FKY9"/>
<name>A0A3Q3FKY9_9LABR</name>
<keyword evidence="4" id="KW-1185">Reference proteome</keyword>
<reference evidence="3" key="1">
    <citation type="submission" date="2025-08" db="UniProtKB">
        <authorList>
            <consortium name="Ensembl"/>
        </authorList>
    </citation>
    <scope>IDENTIFICATION</scope>
</reference>
<organism evidence="3 4">
    <name type="scientific">Labrus bergylta</name>
    <name type="common">ballan wrasse</name>
    <dbReference type="NCBI Taxonomy" id="56723"/>
    <lineage>
        <taxon>Eukaryota</taxon>
        <taxon>Metazoa</taxon>
        <taxon>Chordata</taxon>
        <taxon>Craniata</taxon>
        <taxon>Vertebrata</taxon>
        <taxon>Euteleostomi</taxon>
        <taxon>Actinopterygii</taxon>
        <taxon>Neopterygii</taxon>
        <taxon>Teleostei</taxon>
        <taxon>Neoteleostei</taxon>
        <taxon>Acanthomorphata</taxon>
        <taxon>Eupercaria</taxon>
        <taxon>Labriformes</taxon>
        <taxon>Labridae</taxon>
        <taxon>Labrus</taxon>
    </lineage>
</organism>
<feature type="compositionally biased region" description="Low complexity" evidence="1">
    <location>
        <begin position="243"/>
        <end position="253"/>
    </location>
</feature>